<proteinExistence type="predicted"/>
<gene>
    <name evidence="3" type="primary">LOC110350911</name>
</gene>
<feature type="compositionally biased region" description="Low complexity" evidence="1">
    <location>
        <begin position="95"/>
        <end position="108"/>
    </location>
</feature>
<keyword evidence="2" id="KW-1185">Reference proteome</keyword>
<name>A0AAX6TLR0_HETGA</name>
<feature type="region of interest" description="Disordered" evidence="1">
    <location>
        <begin position="89"/>
        <end position="124"/>
    </location>
</feature>
<sequence length="226" mass="24793">METPLAHRAPRTIAPQGRAGDWIGGDPPATTPRCKPHGEGPFVSRCGAQADFPRHGADEGEHKREKEARWRPASPYVLRHDATYVKQISAGPPTGAEAAGSREASAAAPPQRKATVPPTGKRGFLQPELSLQDEAFIWKVSGTLELSTLQIETSHCHPKKPVILAMVISKGKPSKTPLKCRKKDSRMFEVLRDPYCLMGSLLLLDVTNPFRSEMRATLALFEQNRS</sequence>
<protein>
    <submittedName>
        <fullName evidence="3">Uncharacterized protein LOC110350911 isoform X1</fullName>
    </submittedName>
</protein>
<dbReference type="GeneID" id="110350911"/>
<feature type="compositionally biased region" description="Basic and acidic residues" evidence="1">
    <location>
        <begin position="52"/>
        <end position="70"/>
    </location>
</feature>
<dbReference type="RefSeq" id="XP_021121105.1">
    <property type="nucleotide sequence ID" value="XM_021265446.1"/>
</dbReference>
<organism evidence="2 3">
    <name type="scientific">Heterocephalus glaber</name>
    <name type="common">Naked mole rat</name>
    <dbReference type="NCBI Taxonomy" id="10181"/>
    <lineage>
        <taxon>Eukaryota</taxon>
        <taxon>Metazoa</taxon>
        <taxon>Chordata</taxon>
        <taxon>Craniata</taxon>
        <taxon>Vertebrata</taxon>
        <taxon>Euteleostomi</taxon>
        <taxon>Mammalia</taxon>
        <taxon>Eutheria</taxon>
        <taxon>Euarchontoglires</taxon>
        <taxon>Glires</taxon>
        <taxon>Rodentia</taxon>
        <taxon>Hystricomorpha</taxon>
        <taxon>Bathyergidae</taxon>
        <taxon>Heterocephalus</taxon>
    </lineage>
</organism>
<accession>A0AAX6TLR0</accession>
<evidence type="ECO:0000313" key="2">
    <source>
        <dbReference type="Proteomes" id="UP000694906"/>
    </source>
</evidence>
<reference evidence="3" key="1">
    <citation type="submission" date="2025-08" db="UniProtKB">
        <authorList>
            <consortium name="RefSeq"/>
        </authorList>
    </citation>
    <scope>IDENTIFICATION</scope>
</reference>
<evidence type="ECO:0000313" key="3">
    <source>
        <dbReference type="RefSeq" id="XP_021121105.1"/>
    </source>
</evidence>
<dbReference type="AlphaFoldDB" id="A0AAX6TLR0"/>
<feature type="region of interest" description="Disordered" evidence="1">
    <location>
        <begin position="1"/>
        <end position="72"/>
    </location>
</feature>
<dbReference type="Proteomes" id="UP000694906">
    <property type="component" value="Unplaced"/>
</dbReference>
<evidence type="ECO:0000256" key="1">
    <source>
        <dbReference type="SAM" id="MobiDB-lite"/>
    </source>
</evidence>